<evidence type="ECO:0000313" key="1">
    <source>
        <dbReference type="EMBL" id="KAK3713011.1"/>
    </source>
</evidence>
<keyword evidence="2" id="KW-1185">Reference proteome</keyword>
<protein>
    <submittedName>
        <fullName evidence="1">Uncharacterized protein</fullName>
    </submittedName>
</protein>
<gene>
    <name evidence="1" type="ORF">LTR37_008696</name>
</gene>
<evidence type="ECO:0000313" key="2">
    <source>
        <dbReference type="Proteomes" id="UP001281147"/>
    </source>
</evidence>
<dbReference type="EMBL" id="JAUTXU010000065">
    <property type="protein sequence ID" value="KAK3713011.1"/>
    <property type="molecule type" value="Genomic_DNA"/>
</dbReference>
<accession>A0ACC3NAY3</accession>
<organism evidence="1 2">
    <name type="scientific">Vermiconidia calcicola</name>
    <dbReference type="NCBI Taxonomy" id="1690605"/>
    <lineage>
        <taxon>Eukaryota</taxon>
        <taxon>Fungi</taxon>
        <taxon>Dikarya</taxon>
        <taxon>Ascomycota</taxon>
        <taxon>Pezizomycotina</taxon>
        <taxon>Dothideomycetes</taxon>
        <taxon>Dothideomycetidae</taxon>
        <taxon>Mycosphaerellales</taxon>
        <taxon>Extremaceae</taxon>
        <taxon>Vermiconidia</taxon>
    </lineage>
</organism>
<comment type="caution">
    <text evidence="1">The sequence shown here is derived from an EMBL/GenBank/DDBJ whole genome shotgun (WGS) entry which is preliminary data.</text>
</comment>
<reference evidence="1" key="1">
    <citation type="submission" date="2023-07" db="EMBL/GenBank/DDBJ databases">
        <title>Black Yeasts Isolated from many extreme environments.</title>
        <authorList>
            <person name="Coleine C."/>
            <person name="Stajich J.E."/>
            <person name="Selbmann L."/>
        </authorList>
    </citation>
    <scope>NUCLEOTIDE SEQUENCE</scope>
    <source>
        <strain evidence="1">CCFEE 5714</strain>
    </source>
</reference>
<proteinExistence type="predicted"/>
<dbReference type="Proteomes" id="UP001281147">
    <property type="component" value="Unassembled WGS sequence"/>
</dbReference>
<name>A0ACC3NAY3_9PEZI</name>
<sequence length="307" mass="33811">MPAVYKDAALLELVLSLIKPSILGKFSLIAYSNTKMNTPASSQTPNGGTHTHIVLFKYSSAISWQTLQSHFSSFMALRTRCLKPPVTGNPYMLSLRAGQNRSWESHDKGMTHGFVLEFASQEDLDYYLTEDPVHLEFSRRVGEQGLVEDSVVIDIKDGQLVLGPADMPQKPGTRQGQCHCGQIRFTAVLPLPQSSGATGHILCHCRTCRLLSGGPYTCNQIIAKEDLKTVEGSPSKYTYTGASGKPVDCYFCSHCTSHVYHEQAAMPGKIIVRTLLLQDSDGWGVDGEIFREGRLEWAGDLERSLPS</sequence>